<dbReference type="GO" id="GO:0016491">
    <property type="term" value="F:oxidoreductase activity"/>
    <property type="evidence" value="ECO:0007669"/>
    <property type="project" value="UniProtKB-KW"/>
</dbReference>
<protein>
    <submittedName>
        <fullName evidence="5">Very-long-chain 3-oxoacyl-CoA reductase</fullName>
    </submittedName>
</protein>
<gene>
    <name evidence="5" type="primary">hsd17b12_0</name>
    <name evidence="5" type="ORF">Bhyg_12132</name>
</gene>
<name>A0A9Q0S0W8_9DIPT</name>
<dbReference type="InterPro" id="IPR051019">
    <property type="entry name" value="VLCFA-Steroid_DH"/>
</dbReference>
<dbReference type="GO" id="GO:0005783">
    <property type="term" value="C:endoplasmic reticulum"/>
    <property type="evidence" value="ECO:0007669"/>
    <property type="project" value="TreeGrafter"/>
</dbReference>
<dbReference type="InterPro" id="IPR036291">
    <property type="entry name" value="NAD(P)-bd_dom_sf"/>
</dbReference>
<comment type="caution">
    <text evidence="5">The sequence shown here is derived from an EMBL/GenBank/DDBJ whole genome shotgun (WGS) entry which is preliminary data.</text>
</comment>
<evidence type="ECO:0000256" key="1">
    <source>
        <dbReference type="ARBA" id="ARBA00006484"/>
    </source>
</evidence>
<keyword evidence="3" id="KW-0560">Oxidoreductase</keyword>
<dbReference type="PANTHER" id="PTHR43899">
    <property type="entry name" value="RH59310P"/>
    <property type="match status" value="1"/>
</dbReference>
<keyword evidence="6" id="KW-1185">Reference proteome</keyword>
<evidence type="ECO:0000256" key="4">
    <source>
        <dbReference type="RuleBase" id="RU000363"/>
    </source>
</evidence>
<dbReference type="AlphaFoldDB" id="A0A9Q0S0W8"/>
<dbReference type="Proteomes" id="UP001151699">
    <property type="component" value="Chromosome X"/>
</dbReference>
<dbReference type="SUPFAM" id="SSF51735">
    <property type="entry name" value="NAD(P)-binding Rossmann-fold domains"/>
    <property type="match status" value="1"/>
</dbReference>
<reference evidence="5" key="1">
    <citation type="submission" date="2022-07" db="EMBL/GenBank/DDBJ databases">
        <authorList>
            <person name="Trinca V."/>
            <person name="Uliana J.V.C."/>
            <person name="Torres T.T."/>
            <person name="Ward R.J."/>
            <person name="Monesi N."/>
        </authorList>
    </citation>
    <scope>NUCLEOTIDE SEQUENCE</scope>
    <source>
        <strain evidence="5">HSMRA1968</strain>
        <tissue evidence="5">Whole embryos</tissue>
    </source>
</reference>
<dbReference type="PRINTS" id="PR00080">
    <property type="entry name" value="SDRFAMILY"/>
</dbReference>
<sequence>MGLLAERGFNVILVSRTLAKLQDVAKEISKSFNVQTKVVAVDFTSSSEIYGQIKQQIAGIEVGILINNVGMFYEFPESFLDIPEREKLIQDMIRCNITTVPMMCSLILPQMVQRKRGLIINISSIASVIPGPKMAIYSASKAFVTKFSEDLAAEYQSHGVDIQVMITGGVGTNMSQMEGGVFGMPTARQYVESTLRYVGYSRKTTGFFAHSFLLLTTYLMMFITPSDPEDNELEQDGKDGKPEYVSDWLEDTRNKNIAGNLGAASQESDVLKLLGFETVDDETRNKG</sequence>
<organism evidence="5 6">
    <name type="scientific">Pseudolycoriella hygida</name>
    <dbReference type="NCBI Taxonomy" id="35572"/>
    <lineage>
        <taxon>Eukaryota</taxon>
        <taxon>Metazoa</taxon>
        <taxon>Ecdysozoa</taxon>
        <taxon>Arthropoda</taxon>
        <taxon>Hexapoda</taxon>
        <taxon>Insecta</taxon>
        <taxon>Pterygota</taxon>
        <taxon>Neoptera</taxon>
        <taxon>Endopterygota</taxon>
        <taxon>Diptera</taxon>
        <taxon>Nematocera</taxon>
        <taxon>Sciaroidea</taxon>
        <taxon>Sciaridae</taxon>
        <taxon>Pseudolycoriella</taxon>
    </lineage>
</organism>
<evidence type="ECO:0000256" key="3">
    <source>
        <dbReference type="ARBA" id="ARBA00023002"/>
    </source>
</evidence>
<proteinExistence type="inferred from homology"/>
<keyword evidence="2" id="KW-0521">NADP</keyword>
<accession>A0A9Q0S0W8</accession>
<dbReference type="PANTHER" id="PTHR43899:SF13">
    <property type="entry name" value="RH59310P"/>
    <property type="match status" value="1"/>
</dbReference>
<dbReference type="Gene3D" id="3.40.50.720">
    <property type="entry name" value="NAD(P)-binding Rossmann-like Domain"/>
    <property type="match status" value="1"/>
</dbReference>
<dbReference type="PRINTS" id="PR00081">
    <property type="entry name" value="GDHRDH"/>
</dbReference>
<dbReference type="FunFam" id="3.40.50.720:FF:000137">
    <property type="entry name" value="Hydroxysteroid (17-beta) dehydrogenase 3"/>
    <property type="match status" value="1"/>
</dbReference>
<dbReference type="EMBL" id="WJQU01000003">
    <property type="protein sequence ID" value="KAJ6639388.1"/>
    <property type="molecule type" value="Genomic_DNA"/>
</dbReference>
<dbReference type="CDD" id="cd05356">
    <property type="entry name" value="17beta-HSD1_like_SDR_c"/>
    <property type="match status" value="1"/>
</dbReference>
<comment type="similarity">
    <text evidence="1 4">Belongs to the short-chain dehydrogenases/reductases (SDR) family.</text>
</comment>
<evidence type="ECO:0000256" key="2">
    <source>
        <dbReference type="ARBA" id="ARBA00022857"/>
    </source>
</evidence>
<dbReference type="InterPro" id="IPR002347">
    <property type="entry name" value="SDR_fam"/>
</dbReference>
<dbReference type="Pfam" id="PF00106">
    <property type="entry name" value="adh_short"/>
    <property type="match status" value="1"/>
</dbReference>
<dbReference type="OrthoDB" id="5545019at2759"/>
<evidence type="ECO:0000313" key="6">
    <source>
        <dbReference type="Proteomes" id="UP001151699"/>
    </source>
</evidence>
<evidence type="ECO:0000313" key="5">
    <source>
        <dbReference type="EMBL" id="KAJ6639388.1"/>
    </source>
</evidence>